<protein>
    <submittedName>
        <fullName evidence="4">Prolactin-8A9</fullName>
    </submittedName>
</protein>
<name>A0ABQ0FFI6_APOSI</name>
<dbReference type="CDD" id="cd10288">
    <property type="entry name" value="prolactin_like"/>
    <property type="match status" value="1"/>
</dbReference>
<dbReference type="PANTHER" id="PTHR11417">
    <property type="entry name" value="SOMATOTROPIN,PROLACTIN"/>
    <property type="match status" value="1"/>
</dbReference>
<evidence type="ECO:0000313" key="4">
    <source>
        <dbReference type="EMBL" id="GAB1298033.1"/>
    </source>
</evidence>
<keyword evidence="3" id="KW-0964">Secreted</keyword>
<dbReference type="InterPro" id="IPR001400">
    <property type="entry name" value="Somatotropin/Prolactin"/>
</dbReference>
<dbReference type="InterPro" id="IPR009079">
    <property type="entry name" value="4_helix_cytokine-like_core"/>
</dbReference>
<evidence type="ECO:0000256" key="1">
    <source>
        <dbReference type="ARBA" id="ARBA00004613"/>
    </source>
</evidence>
<reference evidence="4 5" key="1">
    <citation type="submission" date="2024-08" db="EMBL/GenBank/DDBJ databases">
        <title>The draft genome of Apodemus speciosus.</title>
        <authorList>
            <person name="Nabeshima K."/>
            <person name="Suzuki S."/>
            <person name="Onuma M."/>
        </authorList>
    </citation>
    <scope>NUCLEOTIDE SEQUENCE [LARGE SCALE GENOMIC DNA]</scope>
    <source>
        <strain evidence="4">IB14-021</strain>
    </source>
</reference>
<comment type="caution">
    <text evidence="4">The sequence shown here is derived from an EMBL/GenBank/DDBJ whole genome shotgun (WGS) entry which is preliminary data.</text>
</comment>
<comment type="similarity">
    <text evidence="2">Belongs to the somatotropin/prolactin family.</text>
</comment>
<evidence type="ECO:0000256" key="2">
    <source>
        <dbReference type="ARBA" id="ARBA00008474"/>
    </source>
</evidence>
<comment type="subcellular location">
    <subcellularLocation>
        <location evidence="1">Secreted</location>
    </subcellularLocation>
</comment>
<dbReference type="EMBL" id="BAAFST010000013">
    <property type="protein sequence ID" value="GAB1298033.1"/>
    <property type="molecule type" value="Genomic_DNA"/>
</dbReference>
<dbReference type="Gene3D" id="1.20.1250.10">
    <property type="match status" value="2"/>
</dbReference>
<accession>A0ABQ0FFI6</accession>
<proteinExistence type="inferred from homology"/>
<dbReference type="SUPFAM" id="SSF47266">
    <property type="entry name" value="4-helical cytokines"/>
    <property type="match status" value="2"/>
</dbReference>
<gene>
    <name evidence="4" type="ORF">APTSU1_001326900</name>
</gene>
<keyword evidence="5" id="KW-1185">Reference proteome</keyword>
<evidence type="ECO:0000313" key="5">
    <source>
        <dbReference type="Proteomes" id="UP001623349"/>
    </source>
</evidence>
<organism evidence="4 5">
    <name type="scientific">Apodemus speciosus</name>
    <name type="common">Large Japanese field mouse</name>
    <dbReference type="NCBI Taxonomy" id="105296"/>
    <lineage>
        <taxon>Eukaryota</taxon>
        <taxon>Metazoa</taxon>
        <taxon>Chordata</taxon>
        <taxon>Craniata</taxon>
        <taxon>Vertebrata</taxon>
        <taxon>Euteleostomi</taxon>
        <taxon>Mammalia</taxon>
        <taxon>Eutheria</taxon>
        <taxon>Euarchontoglires</taxon>
        <taxon>Glires</taxon>
        <taxon>Rodentia</taxon>
        <taxon>Myomorpha</taxon>
        <taxon>Muroidea</taxon>
        <taxon>Muridae</taxon>
        <taxon>Murinae</taxon>
        <taxon>Apodemus</taxon>
    </lineage>
</organism>
<dbReference type="PANTHER" id="PTHR11417:SF71">
    <property type="entry name" value="PROLACTIN-8A9"/>
    <property type="match status" value="1"/>
</dbReference>
<sequence>MTKTYLKMLINFVDAWISPLYHLVTELSVMQDVFESILSKTKVIEENNRDLLCDLELILTKGALLLLVVSNLLLWEKASSIPECLQEEGGCWNPLVETFNSAMQQAGNLRKLADQFYIELNSKMIRRDEAAVRAGTYCHYTLSNPPDRGTEHADFETEAYLKTLINYVSAWISPLYYLVTELSVMQDVPEAILSKAKEIEINKRELLDDLKWILKKVYPTAEIKEELPNWEYLSSLKSEAKYHKFLAMFNLSNCIYNETYHILFYLSTLKCRLTGKDC</sequence>
<dbReference type="Pfam" id="PF00103">
    <property type="entry name" value="Hormone_1"/>
    <property type="match status" value="2"/>
</dbReference>
<dbReference type="Proteomes" id="UP001623349">
    <property type="component" value="Unassembled WGS sequence"/>
</dbReference>
<evidence type="ECO:0000256" key="3">
    <source>
        <dbReference type="ARBA" id="ARBA00022525"/>
    </source>
</evidence>